<reference evidence="2 3" key="1">
    <citation type="journal article" date="2023" name="Plants (Basel)">
        <title>Bridging the Gap: Combining Genomics and Transcriptomics Approaches to Understand Stylosanthes scabra, an Orphan Legume from the Brazilian Caatinga.</title>
        <authorList>
            <person name="Ferreira-Neto J.R.C."/>
            <person name="da Silva M.D."/>
            <person name="Binneck E."/>
            <person name="de Melo N.F."/>
            <person name="da Silva R.H."/>
            <person name="de Melo A.L.T.M."/>
            <person name="Pandolfi V."/>
            <person name="Bustamante F.O."/>
            <person name="Brasileiro-Vidal A.C."/>
            <person name="Benko-Iseppon A.M."/>
        </authorList>
    </citation>
    <scope>NUCLEOTIDE SEQUENCE [LARGE SCALE GENOMIC DNA]</scope>
    <source>
        <tissue evidence="2">Leaves</tissue>
    </source>
</reference>
<dbReference type="Proteomes" id="UP001341840">
    <property type="component" value="Unassembled WGS sequence"/>
</dbReference>
<keyword evidence="1" id="KW-0472">Membrane</keyword>
<keyword evidence="1" id="KW-0812">Transmembrane</keyword>
<comment type="caution">
    <text evidence="2">The sequence shown here is derived from an EMBL/GenBank/DDBJ whole genome shotgun (WGS) entry which is preliminary data.</text>
</comment>
<evidence type="ECO:0000313" key="3">
    <source>
        <dbReference type="Proteomes" id="UP001341840"/>
    </source>
</evidence>
<sequence>MLTAVTSTTWCPSLPPAVLFEGIPAAVGGGGCEGCGGVRFLMCVACNGSCKVLDSEDPKKSVRCEDFEDDISLLWFVLFGLFFYDLSIGGERERKTKQTIHEVVKRDLNVKGLSVDMIHDRAQWRRMIHVADPT</sequence>
<feature type="transmembrane region" description="Helical" evidence="1">
    <location>
        <begin position="71"/>
        <end position="88"/>
    </location>
</feature>
<gene>
    <name evidence="2" type="ORF">PIB30_024186</name>
</gene>
<proteinExistence type="predicted"/>
<accession>A0ABU6Z6A7</accession>
<keyword evidence="3" id="KW-1185">Reference proteome</keyword>
<dbReference type="EMBL" id="JASCZI010271946">
    <property type="protein sequence ID" value="MED6218142.1"/>
    <property type="molecule type" value="Genomic_DNA"/>
</dbReference>
<organism evidence="2 3">
    <name type="scientific">Stylosanthes scabra</name>
    <dbReference type="NCBI Taxonomy" id="79078"/>
    <lineage>
        <taxon>Eukaryota</taxon>
        <taxon>Viridiplantae</taxon>
        <taxon>Streptophyta</taxon>
        <taxon>Embryophyta</taxon>
        <taxon>Tracheophyta</taxon>
        <taxon>Spermatophyta</taxon>
        <taxon>Magnoliopsida</taxon>
        <taxon>eudicotyledons</taxon>
        <taxon>Gunneridae</taxon>
        <taxon>Pentapetalae</taxon>
        <taxon>rosids</taxon>
        <taxon>fabids</taxon>
        <taxon>Fabales</taxon>
        <taxon>Fabaceae</taxon>
        <taxon>Papilionoideae</taxon>
        <taxon>50 kb inversion clade</taxon>
        <taxon>dalbergioids sensu lato</taxon>
        <taxon>Dalbergieae</taxon>
        <taxon>Pterocarpus clade</taxon>
        <taxon>Stylosanthes</taxon>
    </lineage>
</organism>
<keyword evidence="1" id="KW-1133">Transmembrane helix</keyword>
<name>A0ABU6Z6A7_9FABA</name>
<protein>
    <submittedName>
        <fullName evidence="2">Uncharacterized protein</fullName>
    </submittedName>
</protein>
<evidence type="ECO:0000256" key="1">
    <source>
        <dbReference type="SAM" id="Phobius"/>
    </source>
</evidence>
<evidence type="ECO:0000313" key="2">
    <source>
        <dbReference type="EMBL" id="MED6218142.1"/>
    </source>
</evidence>
<dbReference type="Pfam" id="PF23733">
    <property type="entry name" value="GRXCR1-2_C"/>
    <property type="match status" value="1"/>
</dbReference>